<dbReference type="EMBL" id="KI694721">
    <property type="protein sequence ID" value="ETM39101.1"/>
    <property type="molecule type" value="Genomic_DNA"/>
</dbReference>
<proteinExistence type="predicted"/>
<name>W2MRW3_PHYNI</name>
<dbReference type="AlphaFoldDB" id="W2MRW3"/>
<dbReference type="EMBL" id="KI694721">
    <property type="protein sequence ID" value="ETM39100.1"/>
    <property type="molecule type" value="Genomic_DNA"/>
</dbReference>
<dbReference type="EMBL" id="KI694721">
    <property type="protein sequence ID" value="ETM39099.1"/>
    <property type="molecule type" value="Genomic_DNA"/>
</dbReference>
<dbReference type="Proteomes" id="UP000054532">
    <property type="component" value="Unassembled WGS sequence"/>
</dbReference>
<reference evidence="1" key="1">
    <citation type="submission" date="2013-11" db="EMBL/GenBank/DDBJ databases">
        <title>The Genome Sequence of Phytophthora parasitica IAC_01/95.</title>
        <authorList>
            <consortium name="The Broad Institute Genomics Platform"/>
            <person name="Russ C."/>
            <person name="Tyler B."/>
            <person name="Panabieres F."/>
            <person name="Shan W."/>
            <person name="Tripathy S."/>
            <person name="Grunwald N."/>
            <person name="Machado M."/>
            <person name="Johnson C.S."/>
            <person name="Arredondo F."/>
            <person name="Hong C."/>
            <person name="Coffey M."/>
            <person name="Young S.K."/>
            <person name="Zeng Q."/>
            <person name="Gargeya S."/>
            <person name="Fitzgerald M."/>
            <person name="Abouelleil A."/>
            <person name="Alvarado L."/>
            <person name="Chapman S.B."/>
            <person name="Gainer-Dewar J."/>
            <person name="Goldberg J."/>
            <person name="Griggs A."/>
            <person name="Gujja S."/>
            <person name="Hansen M."/>
            <person name="Howarth C."/>
            <person name="Imamovic A."/>
            <person name="Ireland A."/>
            <person name="Larimer J."/>
            <person name="McCowan C."/>
            <person name="Murphy C."/>
            <person name="Pearson M."/>
            <person name="Poon T.W."/>
            <person name="Priest M."/>
            <person name="Roberts A."/>
            <person name="Saif S."/>
            <person name="Shea T."/>
            <person name="Sykes S."/>
            <person name="Wortman J."/>
            <person name="Nusbaum C."/>
            <person name="Birren B."/>
        </authorList>
    </citation>
    <scope>NUCLEOTIDE SEQUENCE [LARGE SCALE GENOMIC DNA]</scope>
    <source>
        <strain evidence="1">IAC_01/95</strain>
    </source>
</reference>
<accession>W2MRW3</accession>
<evidence type="ECO:0000313" key="1">
    <source>
        <dbReference type="EMBL" id="ETM39101.1"/>
    </source>
</evidence>
<organism evidence="1">
    <name type="scientific">Phytophthora nicotianae</name>
    <name type="common">Potato buckeye rot agent</name>
    <name type="synonym">Phytophthora parasitica</name>
    <dbReference type="NCBI Taxonomy" id="4792"/>
    <lineage>
        <taxon>Eukaryota</taxon>
        <taxon>Sar</taxon>
        <taxon>Stramenopiles</taxon>
        <taxon>Oomycota</taxon>
        <taxon>Peronosporomycetes</taxon>
        <taxon>Peronosporales</taxon>
        <taxon>Peronosporaceae</taxon>
        <taxon>Phytophthora</taxon>
    </lineage>
</organism>
<sequence length="142" mass="15976">MSSTVTWIAVAMDPHRLPLQTKCGVPFENWTAPIWMANASGSEKKTLKDVHGLRLAPVRDLRLDVRVVDAPRLVRVRDLHVATTTEAVAVIARGLVPVKTFVRVFVTRAVKVKFASSFDFGDSVSCQWRTVFHYVICAIFFY</sequence>
<protein>
    <submittedName>
        <fullName evidence="1">Uncharacterized protein</fullName>
    </submittedName>
</protein>
<gene>
    <name evidence="1" type="ORF">L914_14707</name>
</gene>